<feature type="chain" id="PRO_5006056019" evidence="8">
    <location>
        <begin position="21"/>
        <end position="219"/>
    </location>
</feature>
<evidence type="ECO:0000256" key="8">
    <source>
        <dbReference type="SAM" id="SignalP"/>
    </source>
</evidence>
<dbReference type="OrthoDB" id="9790951at2"/>
<evidence type="ECO:0000259" key="9">
    <source>
        <dbReference type="Pfam" id="PF08239"/>
    </source>
</evidence>
<evidence type="ECO:0000256" key="3">
    <source>
        <dbReference type="ARBA" id="ARBA00022729"/>
    </source>
</evidence>
<dbReference type="Proteomes" id="UP000067399">
    <property type="component" value="Chromosome"/>
</dbReference>
<dbReference type="InterPro" id="IPR003646">
    <property type="entry name" value="SH3-like_bac-type"/>
</dbReference>
<reference evidence="10 11" key="2">
    <citation type="journal article" date="2016" name="ISME J.">
        <title>Heterogeneous composition of key metabolic gene clusters in a vent mussel symbiont population.</title>
        <authorList>
            <person name="Ikuta T."/>
            <person name="Takaki Y."/>
            <person name="Nagai Y."/>
            <person name="Shimamura S."/>
            <person name="Tsuda M."/>
            <person name="Kawagucci S."/>
            <person name="Aoki Y."/>
            <person name="Inoue K."/>
            <person name="Teruya M."/>
            <person name="Satou K."/>
            <person name="Teruya K."/>
            <person name="Shimoji M."/>
            <person name="Tamotsu H."/>
            <person name="Hirano T."/>
            <person name="Maruyama T."/>
            <person name="Yoshida T."/>
        </authorList>
    </citation>
    <scope>NUCLEOTIDE SEQUENCE [LARGE SCALE GENOMIC DNA]</scope>
    <source>
        <strain evidence="10 11">Myojin Knoll</strain>
    </source>
</reference>
<keyword evidence="11" id="KW-1185">Reference proteome</keyword>
<feature type="transmembrane region" description="Helical" evidence="7">
    <location>
        <begin position="191"/>
        <end position="209"/>
    </location>
</feature>
<feature type="coiled-coil region" evidence="6">
    <location>
        <begin position="93"/>
        <end position="179"/>
    </location>
</feature>
<sequence length="219" mass="25173">MKLKYLLLLPLLSLHSITNASSFVYVTDTVPIPMRSENIIQNNPSNLIKLLDSGTKLEILSTEKGWTKVKHDNTIGWMISRYLTSNVPAIVQLEELKRSSNNSQRSLSKQNERNKTLEKDIARLKKENAILSIQNGKLESEKKHIQDTYKNALKLEYKNKNLEAQVLQLTAKLQLLKNNNTIDQDSSSRNWFIVGALVLFFGFMIGFVIPKRTNNQRRF</sequence>
<gene>
    <name evidence="10" type="primary">ygiM</name>
    <name evidence="10" type="ORF">BSEPE_0531</name>
</gene>
<evidence type="ECO:0000256" key="7">
    <source>
        <dbReference type="SAM" id="Phobius"/>
    </source>
</evidence>
<dbReference type="InterPro" id="IPR016476">
    <property type="entry name" value="SH3_dom_pro"/>
</dbReference>
<dbReference type="KEGG" id="ebh:BSEPE_0531"/>
<proteinExistence type="predicted"/>
<evidence type="ECO:0000313" key="11">
    <source>
        <dbReference type="Proteomes" id="UP000067399"/>
    </source>
</evidence>
<feature type="domain" description="SH3b" evidence="9">
    <location>
        <begin position="48"/>
        <end position="83"/>
    </location>
</feature>
<evidence type="ECO:0000256" key="6">
    <source>
        <dbReference type="SAM" id="Coils"/>
    </source>
</evidence>
<dbReference type="Gene3D" id="2.30.30.40">
    <property type="entry name" value="SH3 Domains"/>
    <property type="match status" value="1"/>
</dbReference>
<dbReference type="CDD" id="cd14686">
    <property type="entry name" value="bZIP"/>
    <property type="match status" value="1"/>
</dbReference>
<keyword evidence="3 8" id="KW-0732">Signal</keyword>
<protein>
    <submittedName>
        <fullName evidence="10">SH3 domain protein</fullName>
    </submittedName>
</protein>
<keyword evidence="5 7" id="KW-0472">Membrane</keyword>
<keyword evidence="2 7" id="KW-0812">Transmembrane</keyword>
<organism evidence="10 11">
    <name type="scientific">endosymbiont of Bathymodiolus septemdierum str. Myojin knoll</name>
    <dbReference type="NCBI Taxonomy" id="1303921"/>
    <lineage>
        <taxon>Bacteria</taxon>
        <taxon>Pseudomonadati</taxon>
        <taxon>Pseudomonadota</taxon>
        <taxon>Gammaproteobacteria</taxon>
        <taxon>sulfur-oxidizing symbionts</taxon>
    </lineage>
</organism>
<keyword evidence="6" id="KW-0175">Coiled coil</keyword>
<comment type="subcellular location">
    <subcellularLocation>
        <location evidence="1">Membrane</location>
        <topology evidence="1">Single-pass membrane protein</topology>
    </subcellularLocation>
</comment>
<evidence type="ECO:0000256" key="1">
    <source>
        <dbReference type="ARBA" id="ARBA00004167"/>
    </source>
</evidence>
<accession>A0A0P0UR41</accession>
<dbReference type="AlphaFoldDB" id="A0A0P0UR41"/>
<keyword evidence="4 7" id="KW-1133">Transmembrane helix</keyword>
<dbReference type="EMBL" id="AP013042">
    <property type="protein sequence ID" value="BAS67540.1"/>
    <property type="molecule type" value="Genomic_DNA"/>
</dbReference>
<evidence type="ECO:0000256" key="4">
    <source>
        <dbReference type="ARBA" id="ARBA00022989"/>
    </source>
</evidence>
<name>A0A0P0UR41_9GAMM</name>
<dbReference type="STRING" id="1303921.BSEPE_0531"/>
<feature type="signal peptide" evidence="8">
    <location>
        <begin position="1"/>
        <end position="20"/>
    </location>
</feature>
<dbReference type="RefSeq" id="WP_066043777.1">
    <property type="nucleotide sequence ID" value="NZ_AP013042.1"/>
</dbReference>
<dbReference type="GO" id="GO:0016020">
    <property type="term" value="C:membrane"/>
    <property type="evidence" value="ECO:0007669"/>
    <property type="project" value="UniProtKB-SubCell"/>
</dbReference>
<dbReference type="Pfam" id="PF08239">
    <property type="entry name" value="SH3_3"/>
    <property type="match status" value="1"/>
</dbReference>
<evidence type="ECO:0000313" key="10">
    <source>
        <dbReference type="EMBL" id="BAS67540.1"/>
    </source>
</evidence>
<reference evidence="10 11" key="1">
    <citation type="journal article" date="2000" name="Mar. Ecol. Prog. Ser.">
        <title>Phylogenetic characterization of endosymbionts in three hydrothermal vent mussels: influence on host distributions.</title>
        <authorList>
            <person name="Fujiwara Y."/>
            <person name="Takai K."/>
            <person name="Uematsu K."/>
            <person name="Tsuchida S."/>
            <person name="Hunt J.C."/>
            <person name="Hashimoto J."/>
        </authorList>
    </citation>
    <scope>NUCLEOTIDE SEQUENCE [LARGE SCALE GENOMIC DNA]</scope>
    <source>
        <strain evidence="10 11">Myojin Knoll</strain>
    </source>
</reference>
<evidence type="ECO:0000256" key="2">
    <source>
        <dbReference type="ARBA" id="ARBA00022692"/>
    </source>
</evidence>
<evidence type="ECO:0000256" key="5">
    <source>
        <dbReference type="ARBA" id="ARBA00023136"/>
    </source>
</evidence>
<dbReference type="NCBIfam" id="TIGR04211">
    <property type="entry name" value="SH3_and_anchor"/>
    <property type="match status" value="1"/>
</dbReference>